<keyword evidence="1 6" id="KW-0808">Transferase</keyword>
<comment type="catalytic activity">
    <reaction evidence="5 6">
        <text>NAD(+) + ATP = ADP + NADP(+) + H(+)</text>
        <dbReference type="Rhea" id="RHEA:18629"/>
        <dbReference type="ChEBI" id="CHEBI:15378"/>
        <dbReference type="ChEBI" id="CHEBI:30616"/>
        <dbReference type="ChEBI" id="CHEBI:57540"/>
        <dbReference type="ChEBI" id="CHEBI:58349"/>
        <dbReference type="ChEBI" id="CHEBI:456216"/>
        <dbReference type="EC" id="2.7.1.23"/>
    </reaction>
</comment>
<feature type="binding site" evidence="6">
    <location>
        <begin position="150"/>
        <end position="151"/>
    </location>
    <ligand>
        <name>NAD(+)</name>
        <dbReference type="ChEBI" id="CHEBI:57540"/>
    </ligand>
</feature>
<dbReference type="OrthoDB" id="9774737at2"/>
<evidence type="ECO:0000256" key="6">
    <source>
        <dbReference type="HAMAP-Rule" id="MF_00361"/>
    </source>
</evidence>
<dbReference type="GO" id="GO:0006741">
    <property type="term" value="P:NADP+ biosynthetic process"/>
    <property type="evidence" value="ECO:0007669"/>
    <property type="project" value="UniProtKB-UniRule"/>
</dbReference>
<dbReference type="EC" id="2.7.1.23" evidence="6"/>
<keyword evidence="8" id="KW-1185">Reference proteome</keyword>
<feature type="binding site" evidence="6">
    <location>
        <begin position="75"/>
        <end position="76"/>
    </location>
    <ligand>
        <name>NAD(+)</name>
        <dbReference type="ChEBI" id="CHEBI:57540"/>
    </ligand>
</feature>
<dbReference type="GO" id="GO:0051287">
    <property type="term" value="F:NAD binding"/>
    <property type="evidence" value="ECO:0007669"/>
    <property type="project" value="UniProtKB-ARBA"/>
</dbReference>
<evidence type="ECO:0000256" key="5">
    <source>
        <dbReference type="ARBA" id="ARBA00047925"/>
    </source>
</evidence>
<dbReference type="GO" id="GO:0046872">
    <property type="term" value="F:metal ion binding"/>
    <property type="evidence" value="ECO:0007669"/>
    <property type="project" value="UniProtKB-UniRule"/>
</dbReference>
<dbReference type="RefSeq" id="WP_105047802.1">
    <property type="nucleotide sequence ID" value="NZ_CP150661.1"/>
</dbReference>
<protein>
    <recommendedName>
        <fullName evidence="6">NAD kinase</fullName>
        <ecNumber evidence="6">2.7.1.23</ecNumber>
    </recommendedName>
    <alternativeName>
        <fullName evidence="6">ATP-dependent NAD kinase</fullName>
    </alternativeName>
</protein>
<comment type="function">
    <text evidence="6">Involved in the regulation of the intracellular balance of NAD and NADP, and is a key enzyme in the biosynthesis of NADP. Catalyzes specifically the phosphorylation on 2'-hydroxyl of the adenosine moiety of NAD to yield NADP.</text>
</comment>
<keyword evidence="6" id="KW-0963">Cytoplasm</keyword>
<comment type="caution">
    <text evidence="6">Lacks conserved residue(s) required for the propagation of feature annotation.</text>
</comment>
<dbReference type="InterPro" id="IPR017437">
    <property type="entry name" value="ATP-NAD_kinase_PpnK-typ_C"/>
</dbReference>
<dbReference type="Proteomes" id="UP000247345">
    <property type="component" value="Unassembled WGS sequence"/>
</dbReference>
<feature type="binding site" evidence="6">
    <location>
        <begin position="191"/>
        <end position="196"/>
    </location>
    <ligand>
        <name>NAD(+)</name>
        <dbReference type="ChEBI" id="CHEBI:57540"/>
    </ligand>
</feature>
<evidence type="ECO:0000256" key="1">
    <source>
        <dbReference type="ARBA" id="ARBA00022679"/>
    </source>
</evidence>
<feature type="binding site" evidence="6">
    <location>
        <position position="80"/>
    </location>
    <ligand>
        <name>NAD(+)</name>
        <dbReference type="ChEBI" id="CHEBI:57540"/>
    </ligand>
</feature>
<comment type="cofactor">
    <cofactor evidence="6">
        <name>a divalent metal cation</name>
        <dbReference type="ChEBI" id="CHEBI:60240"/>
    </cofactor>
</comment>
<dbReference type="SUPFAM" id="SSF111331">
    <property type="entry name" value="NAD kinase/diacylglycerol kinase-like"/>
    <property type="match status" value="1"/>
</dbReference>
<dbReference type="PANTHER" id="PTHR20275:SF0">
    <property type="entry name" value="NAD KINASE"/>
    <property type="match status" value="1"/>
</dbReference>
<keyword evidence="3 6" id="KW-0521">NADP</keyword>
<dbReference type="InterPro" id="IPR017438">
    <property type="entry name" value="ATP-NAD_kinase_N"/>
</dbReference>
<proteinExistence type="inferred from homology"/>
<feature type="active site" description="Proton acceptor" evidence="6">
    <location>
        <position position="75"/>
    </location>
</feature>
<keyword evidence="2 6" id="KW-0418">Kinase</keyword>
<dbReference type="InterPro" id="IPR016064">
    <property type="entry name" value="NAD/diacylglycerol_kinase_sf"/>
</dbReference>
<keyword evidence="4 6" id="KW-0520">NAD</keyword>
<dbReference type="HAMAP" id="MF_00361">
    <property type="entry name" value="NAD_kinase"/>
    <property type="match status" value="1"/>
</dbReference>
<dbReference type="Pfam" id="PF20143">
    <property type="entry name" value="NAD_kinase_C"/>
    <property type="match status" value="1"/>
</dbReference>
<reference evidence="7 8" key="1">
    <citation type="submission" date="2016-12" db="EMBL/GenBank/DDBJ databases">
        <title>Trade-off between light-utilization and light-protection in marine flavobacteria.</title>
        <authorList>
            <person name="Kumagai Y."/>
            <person name="Yoshizawa S."/>
            <person name="Kogure K."/>
            <person name="Iwasaki W."/>
        </authorList>
    </citation>
    <scope>NUCLEOTIDE SEQUENCE [LARGE SCALE GENOMIC DNA]</scope>
    <source>
        <strain evidence="7 8">KCTC 12100</strain>
    </source>
</reference>
<keyword evidence="6" id="KW-0547">Nucleotide-binding</keyword>
<dbReference type="AlphaFoldDB" id="A0A2P6CB51"/>
<keyword evidence="6" id="KW-0067">ATP-binding</keyword>
<evidence type="ECO:0000256" key="2">
    <source>
        <dbReference type="ARBA" id="ARBA00022777"/>
    </source>
</evidence>
<evidence type="ECO:0000313" key="8">
    <source>
        <dbReference type="Proteomes" id="UP000247345"/>
    </source>
</evidence>
<evidence type="ECO:0000256" key="4">
    <source>
        <dbReference type="ARBA" id="ARBA00023027"/>
    </source>
</evidence>
<feature type="binding site" evidence="6">
    <location>
        <position position="180"/>
    </location>
    <ligand>
        <name>NAD(+)</name>
        <dbReference type="ChEBI" id="CHEBI:57540"/>
    </ligand>
</feature>
<evidence type="ECO:0000313" key="7">
    <source>
        <dbReference type="EMBL" id="PQJ72143.1"/>
    </source>
</evidence>
<comment type="subcellular location">
    <subcellularLocation>
        <location evidence="6">Cytoplasm</location>
    </subcellularLocation>
</comment>
<dbReference type="Pfam" id="PF01513">
    <property type="entry name" value="NAD_kinase"/>
    <property type="match status" value="1"/>
</dbReference>
<dbReference type="GO" id="GO:0003951">
    <property type="term" value="F:NAD+ kinase activity"/>
    <property type="evidence" value="ECO:0007669"/>
    <property type="project" value="UniProtKB-UniRule"/>
</dbReference>
<name>A0A2P6CB51_9FLAO</name>
<dbReference type="InterPro" id="IPR002504">
    <property type="entry name" value="NADK"/>
</dbReference>
<dbReference type="GO" id="GO:0005737">
    <property type="term" value="C:cytoplasm"/>
    <property type="evidence" value="ECO:0007669"/>
    <property type="project" value="UniProtKB-SubCell"/>
</dbReference>
<dbReference type="Gene3D" id="3.40.50.10330">
    <property type="entry name" value="Probable inorganic polyphosphate/atp-NAD kinase, domain 1"/>
    <property type="match status" value="1"/>
</dbReference>
<gene>
    <name evidence="6" type="primary">nadK</name>
    <name evidence="7" type="ORF">BTO14_02265</name>
</gene>
<dbReference type="Gene3D" id="2.60.200.30">
    <property type="entry name" value="Probable inorganic polyphosphate/atp-NAD kinase, domain 2"/>
    <property type="match status" value="1"/>
</dbReference>
<evidence type="ECO:0000256" key="3">
    <source>
        <dbReference type="ARBA" id="ARBA00022857"/>
    </source>
</evidence>
<feature type="binding site" evidence="6">
    <location>
        <position position="215"/>
    </location>
    <ligand>
        <name>NAD(+)</name>
        <dbReference type="ChEBI" id="CHEBI:57540"/>
    </ligand>
</feature>
<dbReference type="NCBIfam" id="NF002521">
    <property type="entry name" value="PRK01911.1"/>
    <property type="match status" value="1"/>
</dbReference>
<dbReference type="EMBL" id="MSCK01000001">
    <property type="protein sequence ID" value="PQJ72143.1"/>
    <property type="molecule type" value="Genomic_DNA"/>
</dbReference>
<comment type="similarity">
    <text evidence="6">Belongs to the NAD kinase family.</text>
</comment>
<sequence length="299" mass="33633">MKKAAIYGQSYAISSDKEIKTLLHVLEKNKVDFYIEKEFYTLLVESNVLENNYKTFVSFNDLNSSFDIMFTLGGDGTFLRSVTHIRDLNIPILGINTGRLGFLANVPKDLIEESIKLIIKGDYTIQERTLVSVKTEPKTKDFTELNFALNEVTIAKKNTTSMIGVKTYLNGEYLTNYWADGLIIATPTGSTGYSLSCNGPVILPDSKNLVITPIAPHNLNARPMVISDETKVELKVDSREKSFLISLDSRVSSVPNNTKIFIEKTDFTIKSILPKNQSFLKTLRSKLLWGEDIRNKTNL</sequence>
<accession>A0A2P6CB51</accession>
<dbReference type="PANTHER" id="PTHR20275">
    <property type="entry name" value="NAD KINASE"/>
    <property type="match status" value="1"/>
</dbReference>
<dbReference type="GO" id="GO:0005524">
    <property type="term" value="F:ATP binding"/>
    <property type="evidence" value="ECO:0007669"/>
    <property type="project" value="UniProtKB-KW"/>
</dbReference>
<organism evidence="7 8">
    <name type="scientific">Polaribacter butkevichii</name>
    <dbReference type="NCBI Taxonomy" id="218490"/>
    <lineage>
        <taxon>Bacteria</taxon>
        <taxon>Pseudomonadati</taxon>
        <taxon>Bacteroidota</taxon>
        <taxon>Flavobacteriia</taxon>
        <taxon>Flavobacteriales</taxon>
        <taxon>Flavobacteriaceae</taxon>
    </lineage>
</organism>
<dbReference type="GO" id="GO:0019674">
    <property type="term" value="P:NAD+ metabolic process"/>
    <property type="evidence" value="ECO:0007669"/>
    <property type="project" value="InterPro"/>
</dbReference>
<comment type="caution">
    <text evidence="7">The sequence shown here is derived from an EMBL/GenBank/DDBJ whole genome shotgun (WGS) entry which is preliminary data.</text>
</comment>